<evidence type="ECO:0000313" key="1">
    <source>
        <dbReference type="EMBL" id="ATY64669.1"/>
    </source>
</evidence>
<sequence>MDVTSPVARALVQPHIVQSICNELPPESLVAAALINRNFFTYATEAKWSEAPLWALAQRVQVSRRQRYASKVRDVALSESQMRKHADALRRVQFDGLRTLLLAHYSSPRLVADDVAAAAKGDDRYHERLHRYLPAGLRALSLSDCHLTDALLRTFRRRCTRLRSLRLDTYWPDFSYDALVAVLAANPLLEDLRLEPRDAGVSPEGELHGPLLVQCARQRKLRALHFGPSLRLPVDALQQIAAEHAAPFPALERLLGVVPSMAIPLLARWCEDMIDMVLNVQDTDVSILEAASKMKKLRRLRVHFVQETTFCKAEILSLQSLSRMESLCLYSEALGEEGFPEFPLTCDEVQTWIACFPLMRELELEVRMTSSQSYLAALMTVASCCPRLERIMWPGAIDFTNLNLPLLTRPLFPSLQLLHVAFARTGGDRKKFPENCAEEEVTEIIRKHFPKLYRFVVEHKNDTPGILAIKKAFRSYERLNHSAEYGWFY</sequence>
<evidence type="ECO:0000313" key="2">
    <source>
        <dbReference type="Proteomes" id="UP000323067"/>
    </source>
</evidence>
<evidence type="ECO:0008006" key="3">
    <source>
        <dbReference type="Google" id="ProtNLM"/>
    </source>
</evidence>
<gene>
    <name evidence="1" type="ORF">A9K55_003890</name>
</gene>
<protein>
    <recommendedName>
        <fullName evidence="3">F-box domain-containing protein</fullName>
    </recommendedName>
</protein>
<reference evidence="1 2" key="1">
    <citation type="journal article" date="2017" name="BMC Genomics">
        <title>Chromosome level assembly and secondary metabolite potential of the parasitic fungus Cordyceps militaris.</title>
        <authorList>
            <person name="Kramer G.J."/>
            <person name="Nodwell J.R."/>
        </authorList>
    </citation>
    <scope>NUCLEOTIDE SEQUENCE [LARGE SCALE GENOMIC DNA]</scope>
    <source>
        <strain evidence="1 2">ATCC 34164</strain>
    </source>
</reference>
<dbReference type="VEuPathDB" id="FungiDB:CCM_02832"/>
<dbReference type="SUPFAM" id="SSF52047">
    <property type="entry name" value="RNI-like"/>
    <property type="match status" value="1"/>
</dbReference>
<proteinExistence type="predicted"/>
<dbReference type="EMBL" id="CP023325">
    <property type="protein sequence ID" value="ATY64669.1"/>
    <property type="molecule type" value="Genomic_DNA"/>
</dbReference>
<name>A0A2H4SNH4_CORMI</name>
<dbReference type="Proteomes" id="UP000323067">
    <property type="component" value="Chromosome v"/>
</dbReference>
<dbReference type="AlphaFoldDB" id="A0A2H4SNH4"/>
<dbReference type="Gene3D" id="3.80.10.10">
    <property type="entry name" value="Ribonuclease Inhibitor"/>
    <property type="match status" value="1"/>
</dbReference>
<organism evidence="1 2">
    <name type="scientific">Cordyceps militaris</name>
    <name type="common">Caterpillar fungus</name>
    <name type="synonym">Clavaria militaris</name>
    <dbReference type="NCBI Taxonomy" id="73501"/>
    <lineage>
        <taxon>Eukaryota</taxon>
        <taxon>Fungi</taxon>
        <taxon>Dikarya</taxon>
        <taxon>Ascomycota</taxon>
        <taxon>Pezizomycotina</taxon>
        <taxon>Sordariomycetes</taxon>
        <taxon>Hypocreomycetidae</taxon>
        <taxon>Hypocreales</taxon>
        <taxon>Cordycipitaceae</taxon>
        <taxon>Cordyceps</taxon>
    </lineage>
</organism>
<dbReference type="InterPro" id="IPR032675">
    <property type="entry name" value="LRR_dom_sf"/>
</dbReference>
<accession>A0A2H4SNH4</accession>
<dbReference type="VEuPathDB" id="FungiDB:A9K55_003890"/>